<dbReference type="GO" id="GO:0051604">
    <property type="term" value="P:protein maturation"/>
    <property type="evidence" value="ECO:0007669"/>
    <property type="project" value="InterPro"/>
</dbReference>
<dbReference type="PANTHER" id="PTHR12735:SF27">
    <property type="entry name" value="BOLA-LIKE PROTEIN 2"/>
    <property type="match status" value="1"/>
</dbReference>
<gene>
    <name evidence="2" type="ORF">K443DRAFT_82493</name>
</gene>
<dbReference type="GO" id="GO:0005829">
    <property type="term" value="C:cytosol"/>
    <property type="evidence" value="ECO:0007669"/>
    <property type="project" value="TreeGrafter"/>
</dbReference>
<dbReference type="Pfam" id="PF01722">
    <property type="entry name" value="BolA"/>
    <property type="match status" value="1"/>
</dbReference>
<dbReference type="STRING" id="1095629.A0A0C9Y684"/>
<dbReference type="InterPro" id="IPR036065">
    <property type="entry name" value="BolA-like_sf"/>
</dbReference>
<protein>
    <recommendedName>
        <fullName evidence="4">Bola-like protein</fullName>
    </recommendedName>
</protein>
<keyword evidence="3" id="KW-1185">Reference proteome</keyword>
<dbReference type="Gene3D" id="3.30.300.90">
    <property type="entry name" value="BolA-like"/>
    <property type="match status" value="1"/>
</dbReference>
<dbReference type="InterPro" id="IPR045115">
    <property type="entry name" value="BOL2"/>
</dbReference>
<accession>A0A0C9Y684</accession>
<dbReference type="Proteomes" id="UP000054477">
    <property type="component" value="Unassembled WGS sequence"/>
</dbReference>
<evidence type="ECO:0000313" key="2">
    <source>
        <dbReference type="EMBL" id="KIK09489.1"/>
    </source>
</evidence>
<dbReference type="GO" id="GO:0051537">
    <property type="term" value="F:2 iron, 2 sulfur cluster binding"/>
    <property type="evidence" value="ECO:0007669"/>
    <property type="project" value="InterPro"/>
</dbReference>
<dbReference type="GO" id="GO:0005634">
    <property type="term" value="C:nucleus"/>
    <property type="evidence" value="ECO:0007669"/>
    <property type="project" value="TreeGrafter"/>
</dbReference>
<reference evidence="3" key="2">
    <citation type="submission" date="2015-01" db="EMBL/GenBank/DDBJ databases">
        <title>Evolutionary Origins and Diversification of the Mycorrhizal Mutualists.</title>
        <authorList>
            <consortium name="DOE Joint Genome Institute"/>
            <consortium name="Mycorrhizal Genomics Consortium"/>
            <person name="Kohler A."/>
            <person name="Kuo A."/>
            <person name="Nagy L.G."/>
            <person name="Floudas D."/>
            <person name="Copeland A."/>
            <person name="Barry K.W."/>
            <person name="Cichocki N."/>
            <person name="Veneault-Fourrey C."/>
            <person name="LaButti K."/>
            <person name="Lindquist E.A."/>
            <person name="Lipzen A."/>
            <person name="Lundell T."/>
            <person name="Morin E."/>
            <person name="Murat C."/>
            <person name="Riley R."/>
            <person name="Ohm R."/>
            <person name="Sun H."/>
            <person name="Tunlid A."/>
            <person name="Henrissat B."/>
            <person name="Grigoriev I.V."/>
            <person name="Hibbett D.S."/>
            <person name="Martin F."/>
        </authorList>
    </citation>
    <scope>NUCLEOTIDE SEQUENCE [LARGE SCALE GENOMIC DNA]</scope>
    <source>
        <strain evidence="3">LaAM-08-1</strain>
    </source>
</reference>
<reference evidence="2 3" key="1">
    <citation type="submission" date="2014-04" db="EMBL/GenBank/DDBJ databases">
        <authorList>
            <consortium name="DOE Joint Genome Institute"/>
            <person name="Kuo A."/>
            <person name="Kohler A."/>
            <person name="Nagy L.G."/>
            <person name="Floudas D."/>
            <person name="Copeland A."/>
            <person name="Barry K.W."/>
            <person name="Cichocki N."/>
            <person name="Veneault-Fourrey C."/>
            <person name="LaButti K."/>
            <person name="Lindquist E.A."/>
            <person name="Lipzen A."/>
            <person name="Lundell T."/>
            <person name="Morin E."/>
            <person name="Murat C."/>
            <person name="Sun H."/>
            <person name="Tunlid A."/>
            <person name="Henrissat B."/>
            <person name="Grigoriev I.V."/>
            <person name="Hibbett D.S."/>
            <person name="Martin F."/>
            <person name="Nordberg H.P."/>
            <person name="Cantor M.N."/>
            <person name="Hua S.X."/>
        </authorList>
    </citation>
    <scope>NUCLEOTIDE SEQUENCE [LARGE SCALE GENOMIC DNA]</scope>
    <source>
        <strain evidence="2 3">LaAM-08-1</strain>
    </source>
</reference>
<sequence length="82" mass="8971">MPIDLKILDEAIRVALPVSHLDIEDQSNGCGDSYAIIIVSEAFNGKSTLARHRMVNVLLKDQIAQMHAFSQVIVQPNTCGPI</sequence>
<dbReference type="EMBL" id="KN838538">
    <property type="protein sequence ID" value="KIK09489.1"/>
    <property type="molecule type" value="Genomic_DNA"/>
</dbReference>
<evidence type="ECO:0000256" key="1">
    <source>
        <dbReference type="RuleBase" id="RU003860"/>
    </source>
</evidence>
<dbReference type="SUPFAM" id="SSF82657">
    <property type="entry name" value="BolA-like"/>
    <property type="match status" value="1"/>
</dbReference>
<organism evidence="2 3">
    <name type="scientific">Laccaria amethystina LaAM-08-1</name>
    <dbReference type="NCBI Taxonomy" id="1095629"/>
    <lineage>
        <taxon>Eukaryota</taxon>
        <taxon>Fungi</taxon>
        <taxon>Dikarya</taxon>
        <taxon>Basidiomycota</taxon>
        <taxon>Agaricomycotina</taxon>
        <taxon>Agaricomycetes</taxon>
        <taxon>Agaricomycetidae</taxon>
        <taxon>Agaricales</taxon>
        <taxon>Agaricineae</taxon>
        <taxon>Hydnangiaceae</taxon>
        <taxon>Laccaria</taxon>
    </lineage>
</organism>
<dbReference type="HOGENOM" id="CLU_109462_4_0_1"/>
<dbReference type="GO" id="GO:0006879">
    <property type="term" value="P:intracellular iron ion homeostasis"/>
    <property type="evidence" value="ECO:0007669"/>
    <property type="project" value="InterPro"/>
</dbReference>
<proteinExistence type="inferred from homology"/>
<dbReference type="AlphaFoldDB" id="A0A0C9Y684"/>
<dbReference type="OrthoDB" id="4983at2759"/>
<dbReference type="PIRSF" id="PIRSF003113">
    <property type="entry name" value="BolA"/>
    <property type="match status" value="1"/>
</dbReference>
<name>A0A0C9Y684_9AGAR</name>
<dbReference type="PANTHER" id="PTHR12735">
    <property type="entry name" value="BOLA-LIKE PROTEIN-RELATED"/>
    <property type="match status" value="1"/>
</dbReference>
<evidence type="ECO:0000313" key="3">
    <source>
        <dbReference type="Proteomes" id="UP000054477"/>
    </source>
</evidence>
<evidence type="ECO:0008006" key="4">
    <source>
        <dbReference type="Google" id="ProtNLM"/>
    </source>
</evidence>
<comment type="similarity">
    <text evidence="1">Belongs to the BolA/IbaG family.</text>
</comment>
<dbReference type="InterPro" id="IPR002634">
    <property type="entry name" value="BolA"/>
</dbReference>